<dbReference type="EMBL" id="JBHLSV010000005">
    <property type="protein sequence ID" value="MFC0673552.1"/>
    <property type="molecule type" value="Genomic_DNA"/>
</dbReference>
<dbReference type="RefSeq" id="WP_376979204.1">
    <property type="nucleotide sequence ID" value="NZ_JBHLSV010000005.1"/>
</dbReference>
<evidence type="ECO:0000313" key="1">
    <source>
        <dbReference type="EMBL" id="MFC0673552.1"/>
    </source>
</evidence>
<accession>A0ABV6R991</accession>
<dbReference type="Pfam" id="PF25595">
    <property type="entry name" value="Phage_TTP_16"/>
    <property type="match status" value="1"/>
</dbReference>
<keyword evidence="2" id="KW-1185">Reference proteome</keyword>
<evidence type="ECO:0000313" key="2">
    <source>
        <dbReference type="Proteomes" id="UP001589793"/>
    </source>
</evidence>
<reference evidence="1 2" key="1">
    <citation type="submission" date="2024-09" db="EMBL/GenBank/DDBJ databases">
        <authorList>
            <person name="Sun Q."/>
            <person name="Mori K."/>
        </authorList>
    </citation>
    <scope>NUCLEOTIDE SEQUENCE [LARGE SCALE GENOMIC DNA]</scope>
    <source>
        <strain evidence="1 2">CICC 10874</strain>
    </source>
</reference>
<dbReference type="Proteomes" id="UP001589793">
    <property type="component" value="Unassembled WGS sequence"/>
</dbReference>
<comment type="caution">
    <text evidence="1">The sequence shown here is derived from an EMBL/GenBank/DDBJ whole genome shotgun (WGS) entry which is preliminary data.</text>
</comment>
<sequence>MSTPIFSPTGVDGVIASGNVPTWIIQEESIPTPLTKESTTIPLAAFNAATTVKADCHHDMGDVSFTRTATTRDRKRACETVTVTVKTGETIEGTVSAVYDQQQLADAAAIINAVYQAVPEGKTVYVAMAFGWDSHKPIDATTIVDVYRGTVQMRSKNTPVDGEDLKFTSTLATDLYIEDVEITGTAG</sequence>
<evidence type="ECO:0008006" key="3">
    <source>
        <dbReference type="Google" id="ProtNLM"/>
    </source>
</evidence>
<gene>
    <name evidence="1" type="ORF">ACFFF6_06240</name>
</gene>
<protein>
    <recommendedName>
        <fullName evidence="3">Phage tail protein</fullName>
    </recommendedName>
</protein>
<name>A0ABV6R991_9MICO</name>
<organism evidence="1 2">
    <name type="scientific">Brachybacterium hainanense</name>
    <dbReference type="NCBI Taxonomy" id="1541174"/>
    <lineage>
        <taxon>Bacteria</taxon>
        <taxon>Bacillati</taxon>
        <taxon>Actinomycetota</taxon>
        <taxon>Actinomycetes</taxon>
        <taxon>Micrococcales</taxon>
        <taxon>Dermabacteraceae</taxon>
        <taxon>Brachybacterium</taxon>
    </lineage>
</organism>
<dbReference type="InterPro" id="IPR058009">
    <property type="entry name" value="TTP_Phage_16"/>
</dbReference>
<proteinExistence type="predicted"/>